<protein>
    <submittedName>
        <fullName evidence="9">Carboxypeptidase</fullName>
    </submittedName>
</protein>
<dbReference type="PANTHER" id="PTHR11705:SF119">
    <property type="entry name" value="OS02G0119300 PROTEIN"/>
    <property type="match status" value="1"/>
</dbReference>
<organism evidence="9 10">
    <name type="scientific">Piscinibacter terrae</name>
    <dbReference type="NCBI Taxonomy" id="2496871"/>
    <lineage>
        <taxon>Bacteria</taxon>
        <taxon>Pseudomonadati</taxon>
        <taxon>Pseudomonadota</taxon>
        <taxon>Betaproteobacteria</taxon>
        <taxon>Burkholderiales</taxon>
        <taxon>Sphaerotilaceae</taxon>
        <taxon>Piscinibacter</taxon>
    </lineage>
</organism>
<comment type="cofactor">
    <cofactor evidence="1">
        <name>Zn(2+)</name>
        <dbReference type="ChEBI" id="CHEBI:29105"/>
    </cofactor>
</comment>
<evidence type="ECO:0000259" key="8">
    <source>
        <dbReference type="PROSITE" id="PS52035"/>
    </source>
</evidence>
<keyword evidence="9" id="KW-0645">Protease</keyword>
<dbReference type="SMART" id="SM00631">
    <property type="entry name" value="Zn_pept"/>
    <property type="match status" value="1"/>
</dbReference>
<dbReference type="SUPFAM" id="SSF89260">
    <property type="entry name" value="Collagen-binding domain"/>
    <property type="match status" value="1"/>
</dbReference>
<evidence type="ECO:0000256" key="7">
    <source>
        <dbReference type="SAM" id="SignalP"/>
    </source>
</evidence>
<dbReference type="Gene3D" id="2.60.120.380">
    <property type="match status" value="1"/>
</dbReference>
<evidence type="ECO:0000256" key="4">
    <source>
        <dbReference type="ARBA" id="ARBA00022833"/>
    </source>
</evidence>
<keyword evidence="9" id="KW-0378">Hydrolase</keyword>
<sequence length="705" mass="75099">MTFVRPPLSAAVAALLLAVSAVPVVSANDHASEMRVLREQEKQRTNIYKAYAPDARTARKAAITFHANLLESNYDEGFLVLELSPQEIATLRSFGFRIEHAPEFIQKRDDFLTQIQQAADARQRMGATSTDATVQSIPGFSCYETVEETFTAAQNFATSFPNLATWLDVGDSWQKTQGLGGYDMRVLKITNSAIGGTKPKLFITSAIHAREYTTAPLSLEFARWLINGYGNDPEATWIVDHHEIHLMLQTNPDGRKKAEGGLSWRKNTNTNYCGATSNSRGADLNRNFTFGWNSTGGSGSSGNQCDETYRGPSAGSEPEVQAVQNYIRSIFPDRRGPNPNDGAPADTMGMHIDIHSYSQLVLWPWGTTSTPTANGTALQTLGRRLAYFNGYTPEQSIGLYATDGTSDGPSYGELGVAAFTIELGSSFFESCSTYTSSTKPKNLPALIYAAKVIRAPYQIPAGADVLSLTLSNDASGGGVTAGTPVTVSASATDTRFNNSNGTEPTQTVTGAEAYIDTPPWSSGAVAIPLAASDGSFNSSTEGITGTLSTSGLSLGKHLVFVRAKVASGQWGPVTAQFLKIVNVTPPGNNETEPNDSRASANAVSTPGTWNGNMGSSTDSDYFVVNLPAGKTLTSTLTPNTSSDYDLYVYDSAGTQLGKSEKGTGAVDTVTLTNSTGASVQRFVRVKYYGGGTGATNGKYTLGLSW</sequence>
<gene>
    <name evidence="9" type="ORF">DZC73_18315</name>
</gene>
<feature type="domain" description="Peptidase M14" evidence="8">
    <location>
        <begin position="142"/>
        <end position="453"/>
    </location>
</feature>
<feature type="active site" description="Proton donor/acceptor" evidence="5">
    <location>
        <position position="422"/>
    </location>
</feature>
<dbReference type="PANTHER" id="PTHR11705">
    <property type="entry name" value="PROTEASE FAMILY M14 CARBOXYPEPTIDASE A,B"/>
    <property type="match status" value="1"/>
</dbReference>
<keyword evidence="3" id="KW-0479">Metal-binding</keyword>
<dbReference type="InterPro" id="IPR000834">
    <property type="entry name" value="Peptidase_M14"/>
</dbReference>
<dbReference type="GO" id="GO:0008270">
    <property type="term" value="F:zinc ion binding"/>
    <property type="evidence" value="ECO:0007669"/>
    <property type="project" value="InterPro"/>
</dbReference>
<feature type="region of interest" description="Disordered" evidence="6">
    <location>
        <begin position="586"/>
        <end position="611"/>
    </location>
</feature>
<name>A0A3N7JPV4_9BURK</name>
<feature type="region of interest" description="Disordered" evidence="6">
    <location>
        <begin position="295"/>
        <end position="319"/>
    </location>
</feature>
<dbReference type="EMBL" id="QUSW01000005">
    <property type="protein sequence ID" value="RQP23079.1"/>
    <property type="molecule type" value="Genomic_DNA"/>
</dbReference>
<evidence type="ECO:0000256" key="2">
    <source>
        <dbReference type="ARBA" id="ARBA00005988"/>
    </source>
</evidence>
<dbReference type="AlphaFoldDB" id="A0A3N7JPV4"/>
<dbReference type="Pfam" id="PF00246">
    <property type="entry name" value="Peptidase_M14"/>
    <property type="match status" value="1"/>
</dbReference>
<evidence type="ECO:0000256" key="1">
    <source>
        <dbReference type="ARBA" id="ARBA00001947"/>
    </source>
</evidence>
<dbReference type="GO" id="GO:0005615">
    <property type="term" value="C:extracellular space"/>
    <property type="evidence" value="ECO:0007669"/>
    <property type="project" value="TreeGrafter"/>
</dbReference>
<dbReference type="SUPFAM" id="SSF53187">
    <property type="entry name" value="Zn-dependent exopeptidases"/>
    <property type="match status" value="1"/>
</dbReference>
<keyword evidence="10" id="KW-1185">Reference proteome</keyword>
<dbReference type="Proteomes" id="UP000267464">
    <property type="component" value="Unassembled WGS sequence"/>
</dbReference>
<evidence type="ECO:0000256" key="3">
    <source>
        <dbReference type="ARBA" id="ARBA00022723"/>
    </source>
</evidence>
<reference evidence="9 10" key="2">
    <citation type="submission" date="2018-12" db="EMBL/GenBank/DDBJ databases">
        <title>Rhizobacter gummiphilus sp. nov., a rubber-degrading bacterium isolated from the soil of a botanical garden in Japan.</title>
        <authorList>
            <person name="Shunsuke S.S."/>
        </authorList>
    </citation>
    <scope>NUCLEOTIDE SEQUENCE [LARGE SCALE GENOMIC DNA]</scope>
    <source>
        <strain evidence="9 10">S-16</strain>
    </source>
</reference>
<keyword evidence="7" id="KW-0732">Signal</keyword>
<comment type="caution">
    <text evidence="9">The sequence shown here is derived from an EMBL/GenBank/DDBJ whole genome shotgun (WGS) entry which is preliminary data.</text>
</comment>
<dbReference type="GO" id="GO:0004181">
    <property type="term" value="F:metallocarboxypeptidase activity"/>
    <property type="evidence" value="ECO:0007669"/>
    <property type="project" value="InterPro"/>
</dbReference>
<proteinExistence type="inferred from homology"/>
<keyword evidence="4" id="KW-0862">Zinc</keyword>
<feature type="signal peptide" evidence="7">
    <location>
        <begin position="1"/>
        <end position="27"/>
    </location>
</feature>
<dbReference type="GO" id="GO:0006508">
    <property type="term" value="P:proteolysis"/>
    <property type="evidence" value="ECO:0007669"/>
    <property type="project" value="InterPro"/>
</dbReference>
<dbReference type="InterPro" id="IPR057247">
    <property type="entry name" value="CARBOXYPEPT_ZN_2"/>
</dbReference>
<comment type="similarity">
    <text evidence="2 5">Belongs to the peptidase M14 family.</text>
</comment>
<dbReference type="CDD" id="cd06226">
    <property type="entry name" value="M14_CPT_like"/>
    <property type="match status" value="1"/>
</dbReference>
<evidence type="ECO:0000256" key="5">
    <source>
        <dbReference type="PROSITE-ProRule" id="PRU01379"/>
    </source>
</evidence>
<dbReference type="OrthoDB" id="9811296at2"/>
<reference evidence="9 10" key="1">
    <citation type="submission" date="2018-08" db="EMBL/GenBank/DDBJ databases">
        <authorList>
            <person name="Khan S.A."/>
            <person name="Jeon C.O."/>
            <person name="Chun B.H."/>
            <person name="Jeong S.E."/>
        </authorList>
    </citation>
    <scope>NUCLEOTIDE SEQUENCE [LARGE SCALE GENOMIC DNA]</scope>
    <source>
        <strain evidence="9 10">S-16</strain>
    </source>
</reference>
<dbReference type="PROSITE" id="PS52035">
    <property type="entry name" value="PEPTIDASE_M14"/>
    <property type="match status" value="1"/>
</dbReference>
<evidence type="ECO:0000313" key="9">
    <source>
        <dbReference type="EMBL" id="RQP23079.1"/>
    </source>
</evidence>
<dbReference type="PROSITE" id="PS00133">
    <property type="entry name" value="CARBOXYPEPT_ZN_2"/>
    <property type="match status" value="1"/>
</dbReference>
<keyword evidence="9" id="KW-0121">Carboxypeptidase</keyword>
<evidence type="ECO:0000313" key="10">
    <source>
        <dbReference type="Proteomes" id="UP000267464"/>
    </source>
</evidence>
<dbReference type="Gene3D" id="3.40.630.10">
    <property type="entry name" value="Zn peptidases"/>
    <property type="match status" value="1"/>
</dbReference>
<dbReference type="PRINTS" id="PR00765">
    <property type="entry name" value="CRBOXYPTASEA"/>
</dbReference>
<accession>A0A3N7JPV4</accession>
<feature type="chain" id="PRO_5018010937" evidence="7">
    <location>
        <begin position="28"/>
        <end position="705"/>
    </location>
</feature>
<evidence type="ECO:0000256" key="6">
    <source>
        <dbReference type="SAM" id="MobiDB-lite"/>
    </source>
</evidence>